<evidence type="ECO:0000313" key="2">
    <source>
        <dbReference type="EMBL" id="MBB6002577.1"/>
    </source>
</evidence>
<dbReference type="InterPro" id="IPR049236">
    <property type="entry name" value="DUF6850"/>
</dbReference>
<protein>
    <recommendedName>
        <fullName evidence="1">DUF6850 domain-containing protein</fullName>
    </recommendedName>
</protein>
<comment type="caution">
    <text evidence="2">The sequence shown here is derived from an EMBL/GenBank/DDBJ whole genome shotgun (WGS) entry which is preliminary data.</text>
</comment>
<name>A0A841EEI7_9BACT</name>
<feature type="domain" description="DUF6850" evidence="1">
    <location>
        <begin position="32"/>
        <end position="171"/>
    </location>
</feature>
<dbReference type="RefSeq" id="WP_184131838.1">
    <property type="nucleotide sequence ID" value="NZ_JACHKT010000006.1"/>
</dbReference>
<accession>A0A841EEI7</accession>
<dbReference type="EMBL" id="JACHKT010000006">
    <property type="protein sequence ID" value="MBB6002577.1"/>
    <property type="molecule type" value="Genomic_DNA"/>
</dbReference>
<gene>
    <name evidence="2" type="ORF">HNP25_001229</name>
</gene>
<dbReference type="AlphaFoldDB" id="A0A841EEI7"/>
<reference evidence="2 3" key="1">
    <citation type="submission" date="2020-08" db="EMBL/GenBank/DDBJ databases">
        <title>Functional genomics of gut bacteria from endangered species of beetles.</title>
        <authorList>
            <person name="Carlos-Shanley C."/>
        </authorList>
    </citation>
    <scope>NUCLEOTIDE SEQUENCE [LARGE SCALE GENOMIC DNA]</scope>
    <source>
        <strain evidence="2 3">S00070</strain>
    </source>
</reference>
<evidence type="ECO:0000259" key="1">
    <source>
        <dbReference type="Pfam" id="PF21012"/>
    </source>
</evidence>
<proteinExistence type="predicted"/>
<sequence length="179" mass="20582">MAQDTTNTKMLSGGKFVLFNTMNEIEFYANHPVLLHQVPFTNFGFAQLSYNNTRGLFKKTQEPESTTQLAFSSFGIRDVKRLRVSGGFTYEKEWQFGARLAHRYNINDPSPYYLFAQKPGNWDKVNYILSGDITTDLKNNKVIIGAGADYIARQNYRSTDPRPQINVFSFKPRVFLDIN</sequence>
<dbReference type="Proteomes" id="UP000524404">
    <property type="component" value="Unassembled WGS sequence"/>
</dbReference>
<evidence type="ECO:0000313" key="3">
    <source>
        <dbReference type="Proteomes" id="UP000524404"/>
    </source>
</evidence>
<organism evidence="2 3">
    <name type="scientific">Arcicella rosea</name>
    <dbReference type="NCBI Taxonomy" id="502909"/>
    <lineage>
        <taxon>Bacteria</taxon>
        <taxon>Pseudomonadati</taxon>
        <taxon>Bacteroidota</taxon>
        <taxon>Cytophagia</taxon>
        <taxon>Cytophagales</taxon>
        <taxon>Flectobacillaceae</taxon>
        <taxon>Arcicella</taxon>
    </lineage>
</organism>
<keyword evidence="3" id="KW-1185">Reference proteome</keyword>
<dbReference type="Pfam" id="PF21012">
    <property type="entry name" value="DUF6850"/>
    <property type="match status" value="1"/>
</dbReference>